<name>A0A1A9I3P2_9BACT</name>
<evidence type="ECO:0000313" key="2">
    <source>
        <dbReference type="Proteomes" id="UP000077667"/>
    </source>
</evidence>
<proteinExistence type="predicted"/>
<evidence type="ECO:0000313" key="1">
    <source>
        <dbReference type="EMBL" id="ANH81312.1"/>
    </source>
</evidence>
<gene>
    <name evidence="1" type="ORF">A8C56_10250</name>
</gene>
<reference evidence="1 2" key="1">
    <citation type="submission" date="2016-05" db="EMBL/GenBank/DDBJ databases">
        <title>Niabella ginsenosidivorans BS26 whole genome sequencing.</title>
        <authorList>
            <person name="Im W.T."/>
            <person name="Siddiqi M.Z."/>
        </authorList>
    </citation>
    <scope>NUCLEOTIDE SEQUENCE [LARGE SCALE GENOMIC DNA]</scope>
    <source>
        <strain evidence="1 2">BS26</strain>
    </source>
</reference>
<protein>
    <submittedName>
        <fullName evidence="1">Uncharacterized protein</fullName>
    </submittedName>
</protein>
<accession>A0A1A9I3P2</accession>
<dbReference type="Proteomes" id="UP000077667">
    <property type="component" value="Chromosome"/>
</dbReference>
<dbReference type="AlphaFoldDB" id="A0A1A9I3P2"/>
<dbReference type="EMBL" id="CP015772">
    <property type="protein sequence ID" value="ANH81312.1"/>
    <property type="molecule type" value="Genomic_DNA"/>
</dbReference>
<keyword evidence="2" id="KW-1185">Reference proteome</keyword>
<dbReference type="STRING" id="1176587.A8C56_10250"/>
<sequence length="63" mass="6884">MSMALTKKVVTKGSINVNQGQCAKIANRNAAVEIKNSIHIKPLFFVPSAIAKNFYKNKGTVLH</sequence>
<dbReference type="KEGG" id="nia:A8C56_10250"/>
<organism evidence="1 2">
    <name type="scientific">Niabella ginsenosidivorans</name>
    <dbReference type="NCBI Taxonomy" id="1176587"/>
    <lineage>
        <taxon>Bacteria</taxon>
        <taxon>Pseudomonadati</taxon>
        <taxon>Bacteroidota</taxon>
        <taxon>Chitinophagia</taxon>
        <taxon>Chitinophagales</taxon>
        <taxon>Chitinophagaceae</taxon>
        <taxon>Niabella</taxon>
    </lineage>
</organism>